<feature type="compositionally biased region" description="Acidic residues" evidence="1">
    <location>
        <begin position="127"/>
        <end position="137"/>
    </location>
</feature>
<keyword evidence="3" id="KW-1185">Reference proteome</keyword>
<evidence type="ECO:0000313" key="2">
    <source>
        <dbReference type="EMBL" id="CEQ40399.1"/>
    </source>
</evidence>
<dbReference type="PANTHER" id="PTHR36452">
    <property type="entry name" value="CHROMOSOME 12, WHOLE GENOME SHOTGUN SEQUENCE"/>
    <property type="match status" value="1"/>
</dbReference>
<dbReference type="PANTHER" id="PTHR36452:SF1">
    <property type="entry name" value="DUF2461 DOMAIN-CONTAINING PROTEIN"/>
    <property type="match status" value="1"/>
</dbReference>
<feature type="compositionally biased region" description="Acidic residues" evidence="1">
    <location>
        <begin position="40"/>
        <end position="56"/>
    </location>
</feature>
<dbReference type="NCBIfam" id="TIGR02453">
    <property type="entry name" value="TIGR02453 family protein"/>
    <property type="match status" value="1"/>
</dbReference>
<feature type="region of interest" description="Disordered" evidence="1">
    <location>
        <begin position="401"/>
        <end position="442"/>
    </location>
</feature>
<organism evidence="2 3">
    <name type="scientific">Sporidiobolus salmonicolor</name>
    <name type="common">Yeast-like fungus</name>
    <name type="synonym">Sporobolomyces salmonicolor</name>
    <dbReference type="NCBI Taxonomy" id="5005"/>
    <lineage>
        <taxon>Eukaryota</taxon>
        <taxon>Fungi</taxon>
        <taxon>Dikarya</taxon>
        <taxon>Basidiomycota</taxon>
        <taxon>Pucciniomycotina</taxon>
        <taxon>Microbotryomycetes</taxon>
        <taxon>Sporidiobolales</taxon>
        <taxon>Sporidiobolaceae</taxon>
        <taxon>Sporobolomyces</taxon>
    </lineage>
</organism>
<proteinExistence type="predicted"/>
<name>A0A0D6EK98_SPOSA</name>
<dbReference type="Proteomes" id="UP000243876">
    <property type="component" value="Unassembled WGS sequence"/>
</dbReference>
<protein>
    <submittedName>
        <fullName evidence="2">SPOSA6832_01989-mRNA-1:cds</fullName>
    </submittedName>
</protein>
<sequence>MPSSSAKESNGKGGKPPKKKARRIAPPSHSDDDHRSIDDASLDDEATENSDIEVIESDSSNEKGKRKAKAKGTDKKPGKKSKEVKGKRVAKNESKGKKPKGKTKCKVKDDSDDDGDAYSARDAATSSEEEEDEDDFEDGGKNTRVVRELKKIPAPKVNADTKVILPTTMEFLNDLRGHNDREWFQANDARYRHALANFKAFLTAWVPRASEADWSLPHLPTKDLIHRIYRDVRFSKDKTPYKTNLSFSHSRTGRKGPFGLYYFHISASHLPNVPNGRSMLGCGCWSPASNELKLIRNAILRDPQPLRDVIAEPEFVKLFGEPKARADKQRSSIFGGEDELKNAPKIEGVDKNHKDIDLLKCRSFAVMTNFDDDDVTSPDFLDQLVKAIEVAAPFVQLLNEMISPSPPSDDDADDGARGGGGNGAHRAGSDEEEEEQEEPEED</sequence>
<dbReference type="OrthoDB" id="2537769at2759"/>
<feature type="region of interest" description="Disordered" evidence="1">
    <location>
        <begin position="1"/>
        <end position="142"/>
    </location>
</feature>
<accession>A0A0D6EK98</accession>
<dbReference type="Pfam" id="PF09365">
    <property type="entry name" value="DUF2461"/>
    <property type="match status" value="1"/>
</dbReference>
<evidence type="ECO:0000256" key="1">
    <source>
        <dbReference type="SAM" id="MobiDB-lite"/>
    </source>
</evidence>
<evidence type="ECO:0000313" key="3">
    <source>
        <dbReference type="Proteomes" id="UP000243876"/>
    </source>
</evidence>
<reference evidence="3" key="1">
    <citation type="submission" date="2015-02" db="EMBL/GenBank/DDBJ databases">
        <authorList>
            <person name="Gon?alves P."/>
        </authorList>
    </citation>
    <scope>NUCLEOTIDE SEQUENCE [LARGE SCALE GENOMIC DNA]</scope>
</reference>
<dbReference type="EMBL" id="CENE01000006">
    <property type="protein sequence ID" value="CEQ40399.1"/>
    <property type="molecule type" value="Genomic_DNA"/>
</dbReference>
<feature type="compositionally biased region" description="Basic and acidic residues" evidence="1">
    <location>
        <begin position="71"/>
        <end position="96"/>
    </location>
</feature>
<feature type="compositionally biased region" description="Acidic residues" evidence="1">
    <location>
        <begin position="430"/>
        <end position="442"/>
    </location>
</feature>
<dbReference type="AlphaFoldDB" id="A0A0D6EK98"/>
<gene>
    <name evidence="2" type="primary">SPOSA6832_01989</name>
</gene>
<dbReference type="InterPro" id="IPR012808">
    <property type="entry name" value="CHP02453"/>
</dbReference>
<feature type="compositionally biased region" description="Basic and acidic residues" evidence="1">
    <location>
        <begin position="29"/>
        <end position="38"/>
    </location>
</feature>